<feature type="domain" description="FAD-binding" evidence="5">
    <location>
        <begin position="8"/>
        <end position="174"/>
    </location>
</feature>
<comment type="caution">
    <text evidence="6">The sequence shown here is derived from an EMBL/GenBank/DDBJ whole genome shotgun (WGS) entry which is preliminary data.</text>
</comment>
<dbReference type="PRINTS" id="PR00420">
    <property type="entry name" value="RNGMNOXGNASE"/>
</dbReference>
<keyword evidence="4" id="KW-1133">Transmembrane helix</keyword>
<gene>
    <name evidence="6" type="ORF">CPB84DRAFT_1760785</name>
</gene>
<accession>A0A9P5P2K6</accession>
<dbReference type="InterPro" id="IPR036188">
    <property type="entry name" value="FAD/NAD-bd_sf"/>
</dbReference>
<dbReference type="InterPro" id="IPR051104">
    <property type="entry name" value="FAD_monoxygenase"/>
</dbReference>
<evidence type="ECO:0000259" key="5">
    <source>
        <dbReference type="Pfam" id="PF01494"/>
    </source>
</evidence>
<dbReference type="GO" id="GO:0044550">
    <property type="term" value="P:secondary metabolite biosynthetic process"/>
    <property type="evidence" value="ECO:0007669"/>
    <property type="project" value="TreeGrafter"/>
</dbReference>
<dbReference type="SUPFAM" id="SSF51905">
    <property type="entry name" value="FAD/NAD(P)-binding domain"/>
    <property type="match status" value="1"/>
</dbReference>
<evidence type="ECO:0000256" key="4">
    <source>
        <dbReference type="SAM" id="Phobius"/>
    </source>
</evidence>
<evidence type="ECO:0000256" key="1">
    <source>
        <dbReference type="ARBA" id="ARBA00022630"/>
    </source>
</evidence>
<dbReference type="EMBL" id="JADNYJ010000002">
    <property type="protein sequence ID" value="KAF8913251.1"/>
    <property type="molecule type" value="Genomic_DNA"/>
</dbReference>
<name>A0A9P5P2K6_GYMJU</name>
<evidence type="ECO:0000256" key="2">
    <source>
        <dbReference type="ARBA" id="ARBA00022827"/>
    </source>
</evidence>
<protein>
    <submittedName>
        <fullName evidence="6">FAD/NAD(P)-binding domain-containing protein</fullName>
    </submittedName>
</protein>
<sequence>MPTPSKDFEVAIVGGGMCGLACAVALVNVGIKVTIFEAAPKFDEVGAGVGLGSNALRALNGLGLLEAVLQKADQHSPRLRLFEFISGTGEHETIFDYLESCGEHGNKGVGMYRPDFLDALVPLLDPNTIQFNKRCTSVHQRNSNQLLGFADGTTHEADLVIGADGIKSAVRNSAFGQYDTRLGFSGSYAYRGLVPIEALKAAGVTAQIEMRPICWVGLHRHLITFPIKNNTMLNIVAFSNNDTGISLLPERSHPWVEVVPARELLECYQGWGPDVVTILKSIKNPSRWSIHTLYPPLPTFVSGRIALVGDAAHGMTPHLGAGVGQGFEDVYTLCRLLGHSVTQKSNLDSVLAVYNELRPPRANMVLQRSLEAGQIYESYAPDKYHKEKMRQHLSGIWEPVWNHDLETQVAVAMKDMDNIL</sequence>
<keyword evidence="2" id="KW-0274">FAD</keyword>
<dbReference type="GO" id="GO:0016491">
    <property type="term" value="F:oxidoreductase activity"/>
    <property type="evidence" value="ECO:0007669"/>
    <property type="project" value="UniProtKB-KW"/>
</dbReference>
<keyword evidence="4" id="KW-0472">Membrane</keyword>
<evidence type="ECO:0000313" key="7">
    <source>
        <dbReference type="Proteomes" id="UP000724874"/>
    </source>
</evidence>
<dbReference type="AlphaFoldDB" id="A0A9P5P2K6"/>
<reference evidence="6" key="1">
    <citation type="submission" date="2020-11" db="EMBL/GenBank/DDBJ databases">
        <authorList>
            <consortium name="DOE Joint Genome Institute"/>
            <person name="Ahrendt S."/>
            <person name="Riley R."/>
            <person name="Andreopoulos W."/>
            <person name="LaButti K."/>
            <person name="Pangilinan J."/>
            <person name="Ruiz-duenas F.J."/>
            <person name="Barrasa J.M."/>
            <person name="Sanchez-Garcia M."/>
            <person name="Camarero S."/>
            <person name="Miyauchi S."/>
            <person name="Serrano A."/>
            <person name="Linde D."/>
            <person name="Babiker R."/>
            <person name="Drula E."/>
            <person name="Ayuso-Fernandez I."/>
            <person name="Pacheco R."/>
            <person name="Padilla G."/>
            <person name="Ferreira P."/>
            <person name="Barriuso J."/>
            <person name="Kellner H."/>
            <person name="Castanera R."/>
            <person name="Alfaro M."/>
            <person name="Ramirez L."/>
            <person name="Pisabarro A.G."/>
            <person name="Kuo A."/>
            <person name="Tritt A."/>
            <person name="Lipzen A."/>
            <person name="He G."/>
            <person name="Yan M."/>
            <person name="Ng V."/>
            <person name="Cullen D."/>
            <person name="Martin F."/>
            <person name="Rosso M.-N."/>
            <person name="Henrissat B."/>
            <person name="Hibbett D."/>
            <person name="Martinez A.T."/>
            <person name="Grigoriev I.V."/>
        </authorList>
    </citation>
    <scope>NUCLEOTIDE SEQUENCE</scope>
    <source>
        <strain evidence="6">AH 44721</strain>
    </source>
</reference>
<proteinExistence type="predicted"/>
<feature type="transmembrane region" description="Helical" evidence="4">
    <location>
        <begin position="12"/>
        <end position="31"/>
    </location>
</feature>
<keyword evidence="3" id="KW-0560">Oxidoreductase</keyword>
<dbReference type="Pfam" id="PF01494">
    <property type="entry name" value="FAD_binding_3"/>
    <property type="match status" value="2"/>
</dbReference>
<evidence type="ECO:0000313" key="6">
    <source>
        <dbReference type="EMBL" id="KAF8913251.1"/>
    </source>
</evidence>
<dbReference type="PANTHER" id="PTHR46720">
    <property type="entry name" value="HYDROXYLASE, PUTATIVE (AFU_ORTHOLOGUE AFUA_3G01460)-RELATED"/>
    <property type="match status" value="1"/>
</dbReference>
<dbReference type="SUPFAM" id="SSF54373">
    <property type="entry name" value="FAD-linked reductases, C-terminal domain"/>
    <property type="match status" value="1"/>
</dbReference>
<keyword evidence="1" id="KW-0285">Flavoprotein</keyword>
<dbReference type="OrthoDB" id="417877at2759"/>
<organism evidence="6 7">
    <name type="scientific">Gymnopilus junonius</name>
    <name type="common">Spectacular rustgill mushroom</name>
    <name type="synonym">Gymnopilus spectabilis subsp. junonius</name>
    <dbReference type="NCBI Taxonomy" id="109634"/>
    <lineage>
        <taxon>Eukaryota</taxon>
        <taxon>Fungi</taxon>
        <taxon>Dikarya</taxon>
        <taxon>Basidiomycota</taxon>
        <taxon>Agaricomycotina</taxon>
        <taxon>Agaricomycetes</taxon>
        <taxon>Agaricomycetidae</taxon>
        <taxon>Agaricales</taxon>
        <taxon>Agaricineae</taxon>
        <taxon>Hymenogastraceae</taxon>
        <taxon>Gymnopilus</taxon>
    </lineage>
</organism>
<dbReference type="Proteomes" id="UP000724874">
    <property type="component" value="Unassembled WGS sequence"/>
</dbReference>
<dbReference type="InterPro" id="IPR002938">
    <property type="entry name" value="FAD-bd"/>
</dbReference>
<keyword evidence="4" id="KW-0812">Transmembrane</keyword>
<feature type="domain" description="FAD-binding" evidence="5">
    <location>
        <begin position="281"/>
        <end position="369"/>
    </location>
</feature>
<evidence type="ECO:0000256" key="3">
    <source>
        <dbReference type="ARBA" id="ARBA00023002"/>
    </source>
</evidence>
<keyword evidence="7" id="KW-1185">Reference proteome</keyword>
<dbReference type="GO" id="GO:0071949">
    <property type="term" value="F:FAD binding"/>
    <property type="evidence" value="ECO:0007669"/>
    <property type="project" value="InterPro"/>
</dbReference>
<dbReference type="Gene3D" id="3.50.50.60">
    <property type="entry name" value="FAD/NAD(P)-binding domain"/>
    <property type="match status" value="1"/>
</dbReference>
<dbReference type="PANTHER" id="PTHR46720:SF3">
    <property type="entry name" value="FAD-BINDING DOMAIN-CONTAINING PROTEIN-RELATED"/>
    <property type="match status" value="1"/>
</dbReference>